<dbReference type="Proteomes" id="UP000594873">
    <property type="component" value="Chromosome"/>
</dbReference>
<name>A0A7T2GJR9_9SPHN</name>
<dbReference type="SUPFAM" id="SSF52047">
    <property type="entry name" value="RNI-like"/>
    <property type="match status" value="1"/>
</dbReference>
<dbReference type="Gene3D" id="3.80.10.10">
    <property type="entry name" value="Ribonuclease Inhibitor"/>
    <property type="match status" value="1"/>
</dbReference>
<accession>A0A7T2GJR9</accession>
<organism evidence="1 2">
    <name type="scientific">Allosphingosinicella flava</name>
    <dbReference type="NCBI Taxonomy" id="2771430"/>
    <lineage>
        <taxon>Bacteria</taxon>
        <taxon>Pseudomonadati</taxon>
        <taxon>Pseudomonadota</taxon>
        <taxon>Alphaproteobacteria</taxon>
        <taxon>Sphingomonadales</taxon>
        <taxon>Sphingomonadaceae</taxon>
        <taxon>Allosphingosinicella</taxon>
    </lineage>
</organism>
<dbReference type="RefSeq" id="WP_200971828.1">
    <property type="nucleotide sequence ID" value="NZ_CP065592.1"/>
</dbReference>
<evidence type="ECO:0008006" key="3">
    <source>
        <dbReference type="Google" id="ProtNLM"/>
    </source>
</evidence>
<dbReference type="KEGG" id="sflv:IC614_00570"/>
<dbReference type="EMBL" id="CP065592">
    <property type="protein sequence ID" value="QPQ55153.1"/>
    <property type="molecule type" value="Genomic_DNA"/>
</dbReference>
<protein>
    <recommendedName>
        <fullName evidence="3">Leucine-rich repeat domain-containing protein</fullName>
    </recommendedName>
</protein>
<sequence length="244" mass="27590">MRSASPFAGGGRHYTLAEQLRGIDEWEQAGWNHKFVQRPDEIASCAEVAGLSRSKTSYRGIGECRTIRYLVARSVDQPFLEEICTLKQLERLDLNGPVTAANIDCLGNLTRLRHLRIDSARNVTDFSPLLLMPALKRLFIENAKHISTLAWLNDAHQLEALGVEGSMWIPLTLHSLKPIAGLRSLQGLFLTSVRLQDKDLSSLATLSRLKLLQCARFAPQAEFERLHQAKPDLECTWFDTRNWK</sequence>
<proteinExistence type="predicted"/>
<gene>
    <name evidence="1" type="ORF">IC614_00570</name>
</gene>
<evidence type="ECO:0000313" key="2">
    <source>
        <dbReference type="Proteomes" id="UP000594873"/>
    </source>
</evidence>
<dbReference type="InterPro" id="IPR032675">
    <property type="entry name" value="LRR_dom_sf"/>
</dbReference>
<evidence type="ECO:0000313" key="1">
    <source>
        <dbReference type="EMBL" id="QPQ55153.1"/>
    </source>
</evidence>
<dbReference type="AlphaFoldDB" id="A0A7T2GJR9"/>
<keyword evidence="2" id="KW-1185">Reference proteome</keyword>
<reference evidence="1 2" key="1">
    <citation type="submission" date="2020-11" db="EMBL/GenBank/DDBJ databases">
        <title>Genome seq and assembly of Sphingosinicella sp.</title>
        <authorList>
            <person name="Chhetri G."/>
        </authorList>
    </citation>
    <scope>NUCLEOTIDE SEQUENCE [LARGE SCALE GENOMIC DNA]</scope>
    <source>
        <strain evidence="1 2">UDD2</strain>
    </source>
</reference>